<organism evidence="8 9">
    <name type="scientific">Hydrogenophaga bisanensis</name>
    <dbReference type="NCBI Taxonomy" id="439611"/>
    <lineage>
        <taxon>Bacteria</taxon>
        <taxon>Pseudomonadati</taxon>
        <taxon>Pseudomonadota</taxon>
        <taxon>Betaproteobacteria</taxon>
        <taxon>Burkholderiales</taxon>
        <taxon>Comamonadaceae</taxon>
        <taxon>Hydrogenophaga</taxon>
    </lineage>
</organism>
<protein>
    <submittedName>
        <fullName evidence="8">DMT family transporter</fullName>
    </submittedName>
</protein>
<keyword evidence="9" id="KW-1185">Reference proteome</keyword>
<feature type="transmembrane region" description="Helical" evidence="6">
    <location>
        <begin position="127"/>
        <end position="146"/>
    </location>
</feature>
<dbReference type="InterPro" id="IPR037185">
    <property type="entry name" value="EmrE-like"/>
</dbReference>
<feature type="transmembrane region" description="Helical" evidence="6">
    <location>
        <begin position="74"/>
        <end position="93"/>
    </location>
</feature>
<evidence type="ECO:0000256" key="5">
    <source>
        <dbReference type="ARBA" id="ARBA00023136"/>
    </source>
</evidence>
<feature type="transmembrane region" description="Helical" evidence="6">
    <location>
        <begin position="216"/>
        <end position="234"/>
    </location>
</feature>
<evidence type="ECO:0000256" key="2">
    <source>
        <dbReference type="ARBA" id="ARBA00022475"/>
    </source>
</evidence>
<keyword evidence="2" id="KW-1003">Cell membrane</keyword>
<dbReference type="Gene3D" id="1.10.3730.20">
    <property type="match status" value="1"/>
</dbReference>
<dbReference type="InterPro" id="IPR051258">
    <property type="entry name" value="Diverse_Substrate_Transporter"/>
</dbReference>
<feature type="transmembrane region" description="Helical" evidence="6">
    <location>
        <begin position="185"/>
        <end position="204"/>
    </location>
</feature>
<comment type="subcellular location">
    <subcellularLocation>
        <location evidence="1">Cell membrane</location>
        <topology evidence="1">Multi-pass membrane protein</topology>
    </subcellularLocation>
</comment>
<dbReference type="PANTHER" id="PTHR42920:SF5">
    <property type="entry name" value="EAMA DOMAIN-CONTAINING PROTEIN"/>
    <property type="match status" value="1"/>
</dbReference>
<name>A0ABW2RE80_9BURK</name>
<evidence type="ECO:0000256" key="3">
    <source>
        <dbReference type="ARBA" id="ARBA00022692"/>
    </source>
</evidence>
<feature type="transmembrane region" description="Helical" evidence="6">
    <location>
        <begin position="39"/>
        <end position="62"/>
    </location>
</feature>
<feature type="domain" description="EamA" evidence="7">
    <location>
        <begin position="9"/>
        <end position="144"/>
    </location>
</feature>
<keyword evidence="5 6" id="KW-0472">Membrane</keyword>
<evidence type="ECO:0000313" key="8">
    <source>
        <dbReference type="EMBL" id="MFC7436363.1"/>
    </source>
</evidence>
<feature type="transmembrane region" description="Helical" evidence="6">
    <location>
        <begin position="271"/>
        <end position="288"/>
    </location>
</feature>
<proteinExistence type="predicted"/>
<keyword evidence="4 6" id="KW-1133">Transmembrane helix</keyword>
<evidence type="ECO:0000256" key="1">
    <source>
        <dbReference type="ARBA" id="ARBA00004651"/>
    </source>
</evidence>
<dbReference type="RefSeq" id="WP_382259969.1">
    <property type="nucleotide sequence ID" value="NZ_JBHTBX010000017.1"/>
</dbReference>
<reference evidence="9" key="1">
    <citation type="journal article" date="2019" name="Int. J. Syst. Evol. Microbiol.">
        <title>The Global Catalogue of Microorganisms (GCM) 10K type strain sequencing project: providing services to taxonomists for standard genome sequencing and annotation.</title>
        <authorList>
            <consortium name="The Broad Institute Genomics Platform"/>
            <consortium name="The Broad Institute Genome Sequencing Center for Infectious Disease"/>
            <person name="Wu L."/>
            <person name="Ma J."/>
        </authorList>
    </citation>
    <scope>NUCLEOTIDE SEQUENCE [LARGE SCALE GENOMIC DNA]</scope>
    <source>
        <strain evidence="9">CCUG 54518</strain>
    </source>
</reference>
<evidence type="ECO:0000256" key="6">
    <source>
        <dbReference type="SAM" id="Phobius"/>
    </source>
</evidence>
<evidence type="ECO:0000259" key="7">
    <source>
        <dbReference type="Pfam" id="PF00892"/>
    </source>
</evidence>
<evidence type="ECO:0000256" key="4">
    <source>
        <dbReference type="ARBA" id="ARBA00022989"/>
    </source>
</evidence>
<accession>A0ABW2RE80</accession>
<dbReference type="InterPro" id="IPR000620">
    <property type="entry name" value="EamA_dom"/>
</dbReference>
<dbReference type="PANTHER" id="PTHR42920">
    <property type="entry name" value="OS03G0707200 PROTEIN-RELATED"/>
    <property type="match status" value="1"/>
</dbReference>
<gene>
    <name evidence="8" type="ORF">ACFQNJ_17795</name>
</gene>
<feature type="transmembrane region" description="Helical" evidence="6">
    <location>
        <begin position="246"/>
        <end position="265"/>
    </location>
</feature>
<dbReference type="Pfam" id="PF00892">
    <property type="entry name" value="EamA"/>
    <property type="match status" value="2"/>
</dbReference>
<dbReference type="SUPFAM" id="SSF103481">
    <property type="entry name" value="Multidrug resistance efflux transporter EmrE"/>
    <property type="match status" value="2"/>
</dbReference>
<dbReference type="EMBL" id="JBHTBX010000017">
    <property type="protein sequence ID" value="MFC7436363.1"/>
    <property type="molecule type" value="Genomic_DNA"/>
</dbReference>
<keyword evidence="3 6" id="KW-0812">Transmembrane</keyword>
<sequence length="303" mass="30200">MQVAHRPLLGVACVIGAAVLWGTTGTSQALAGGTLSSLWFGALRLAFAACFFVVFAAATGGLTRRAWKDLPPTVALGAGLCMAAYNLTFFAGVKLTGVGVGTAIALGSGPIWAGLLQAVFQRQPPTGAWWLGTVVAIVGGVLLSAGGGVQSISATGVVLCLASGLSYAVYTLLNKRVVGLAPASSITLAAFGVAALVALPAATFQTGLPHVGSSDLVAVAYTGVVTAGVGYLLFSFSLHHVRPATAVTLALTEPVVAFVLAVLVLGEPTGMAATIGLTLVVAGVLGVVRSELSSIRGGSRAKS</sequence>
<dbReference type="Proteomes" id="UP001596495">
    <property type="component" value="Unassembled WGS sequence"/>
</dbReference>
<feature type="domain" description="EamA" evidence="7">
    <location>
        <begin position="155"/>
        <end position="288"/>
    </location>
</feature>
<comment type="caution">
    <text evidence="8">The sequence shown here is derived from an EMBL/GenBank/DDBJ whole genome shotgun (WGS) entry which is preliminary data.</text>
</comment>
<feature type="transmembrane region" description="Helical" evidence="6">
    <location>
        <begin position="152"/>
        <end position="173"/>
    </location>
</feature>
<feature type="transmembrane region" description="Helical" evidence="6">
    <location>
        <begin position="99"/>
        <end position="120"/>
    </location>
</feature>
<evidence type="ECO:0000313" key="9">
    <source>
        <dbReference type="Proteomes" id="UP001596495"/>
    </source>
</evidence>